<gene>
    <name evidence="7" type="ORF">DME_LOCUS7915</name>
</gene>
<reference evidence="7 9" key="2">
    <citation type="submission" date="2018-11" db="EMBL/GenBank/DDBJ databases">
        <authorList>
            <consortium name="Pathogen Informatics"/>
        </authorList>
    </citation>
    <scope>NUCLEOTIDE SEQUENCE [LARGE SCALE GENOMIC DNA]</scope>
</reference>
<dbReference type="OrthoDB" id="5863849at2759"/>
<evidence type="ECO:0000256" key="4">
    <source>
        <dbReference type="ARBA" id="ARBA00022932"/>
    </source>
</evidence>
<evidence type="ECO:0000256" key="3">
    <source>
        <dbReference type="ARBA" id="ARBA00022695"/>
    </source>
</evidence>
<dbReference type="SUPFAM" id="SSF56672">
    <property type="entry name" value="DNA/RNA polymerases"/>
    <property type="match status" value="1"/>
</dbReference>
<feature type="domain" description="DNA-directed DNA polymerase family A palm" evidence="6">
    <location>
        <begin position="694"/>
        <end position="897"/>
    </location>
</feature>
<reference evidence="10" key="1">
    <citation type="submission" date="2017-02" db="UniProtKB">
        <authorList>
            <consortium name="WormBaseParasite"/>
        </authorList>
    </citation>
    <scope>IDENTIFICATION</scope>
</reference>
<dbReference type="Pfam" id="PF00476">
    <property type="entry name" value="DNA_pol_A"/>
    <property type="match status" value="1"/>
</dbReference>
<dbReference type="EC" id="2.7.7.7" evidence="1"/>
<dbReference type="CDD" id="cd08638">
    <property type="entry name" value="DNA_pol_A_theta"/>
    <property type="match status" value="1"/>
</dbReference>
<proteinExistence type="predicted"/>
<protein>
    <recommendedName>
        <fullName evidence="1">DNA-directed DNA polymerase</fullName>
        <ecNumber evidence="1">2.7.7.7</ecNumber>
    </recommendedName>
</protein>
<dbReference type="Gene3D" id="3.30.70.370">
    <property type="match status" value="1"/>
</dbReference>
<name>A0A0N4U9W9_DRAME</name>
<dbReference type="Proteomes" id="UP000274756">
    <property type="component" value="Unassembled WGS sequence"/>
</dbReference>
<comment type="catalytic activity">
    <reaction evidence="5">
        <text>DNA(n) + a 2'-deoxyribonucleoside 5'-triphosphate = DNA(n+1) + diphosphate</text>
        <dbReference type="Rhea" id="RHEA:22508"/>
        <dbReference type="Rhea" id="RHEA-COMP:17339"/>
        <dbReference type="Rhea" id="RHEA-COMP:17340"/>
        <dbReference type="ChEBI" id="CHEBI:33019"/>
        <dbReference type="ChEBI" id="CHEBI:61560"/>
        <dbReference type="ChEBI" id="CHEBI:173112"/>
        <dbReference type="EC" id="2.7.7.7"/>
    </reaction>
</comment>
<evidence type="ECO:0000256" key="2">
    <source>
        <dbReference type="ARBA" id="ARBA00022679"/>
    </source>
</evidence>
<evidence type="ECO:0000313" key="10">
    <source>
        <dbReference type="WBParaSite" id="DME_0000391001-mRNA-1"/>
    </source>
</evidence>
<sequence>MISLRSKSRDGRNKWLIDEDPMTDLEAASVLIERARNYIASSIRDLGIFDDNKLLELFKIEKKDNKKSVGSKKNASKKTTKNNVCEFTSRDFLDATSLESALSLQMTEPLEIRSPSFLDHRIITNEENDIMEHITSRMLPTSLSFGENSKNILQNRNSKEQISIHENENCLNKSDKSLWSTVDYAESLLPSNISLSKKGNSNLKKLKAINYGDLNSELAKMDREITNQISEKNKSDDLFDRSQSITYSSTTMNDGPSFLAIPSDLSSILYASSEIIKKRPHSISDSFSSLLLDGCSPLSKLPKHSSPLIDFDPKNKLRNSMRRSVHFPCKPIIDDVCRSKERWHSFMDEIKSCEAIGIAIAMNRSNDLVGVAICAKNNFPCYIPFDDDHIYGDKDDEENYRSYTPLDSIKISERIELFQSLLISRKKKYFFDVLENIRRIRYAKIFQKFPINLKNLICIQYLAYLAHYRSADSAISFQKLISNLSSTINIKFRQKSSPRIRSSLIAYVNIHIFNELNTKAIQLSSQKSVNLELKAIAIFVHMESIGIHFNQSLAETSISQPYFANLFQIKEEMSRLEEEGHRLATTPFNFDSPSDIANVSFSLNLQCAIGSTKRHYSTNKFVLSRLSEKYPIANVILEWRKLKIALTKSLLNLVKACYENDRIHTLFEICIPNGRVQSTSPNIQNIQKEEILSNFCLRSLFDAPIGWFLISADYCQLELRVLAHLSNDDNLKRIILSDGDLFQIIADQWNNDPQIPIKVNRNHVKKLSYGIIYGMGAANLGEQIDTDKKHAQTMIEKFYKDFPRIRSWMDATVEKCHSQGFVTTMLGRRRYFQGINSGDQSERSKIERQIINSSIQGSASEIFKMALVNLESNLRGFDARIVMQIYDEILVEVNEDSLESVTKIIYSTMTNVYPEFIVPLNVKLCTGRNWANLNPLQTFL</sequence>
<dbReference type="InterPro" id="IPR043502">
    <property type="entry name" value="DNA/RNA_pol_sf"/>
</dbReference>
<dbReference type="SMART" id="SM00482">
    <property type="entry name" value="POLAc"/>
    <property type="match status" value="1"/>
</dbReference>
<evidence type="ECO:0000313" key="7">
    <source>
        <dbReference type="EMBL" id="VDN57942.1"/>
    </source>
</evidence>
<keyword evidence="2" id="KW-0808">Transferase</keyword>
<dbReference type="Gene3D" id="1.10.150.20">
    <property type="entry name" value="5' to 3' exonuclease, C-terminal subdomain"/>
    <property type="match status" value="1"/>
</dbReference>
<dbReference type="Gene3D" id="1.20.1060.10">
    <property type="entry name" value="Taq DNA Polymerase, Chain T, domain 4"/>
    <property type="match status" value="1"/>
</dbReference>
<organism evidence="8 10">
    <name type="scientific">Dracunculus medinensis</name>
    <name type="common">Guinea worm</name>
    <dbReference type="NCBI Taxonomy" id="318479"/>
    <lineage>
        <taxon>Eukaryota</taxon>
        <taxon>Metazoa</taxon>
        <taxon>Ecdysozoa</taxon>
        <taxon>Nematoda</taxon>
        <taxon>Chromadorea</taxon>
        <taxon>Rhabditida</taxon>
        <taxon>Spirurina</taxon>
        <taxon>Dracunculoidea</taxon>
        <taxon>Dracunculidae</taxon>
        <taxon>Dracunculus</taxon>
    </lineage>
</organism>
<keyword evidence="9" id="KW-1185">Reference proteome</keyword>
<dbReference type="Proteomes" id="UP000038040">
    <property type="component" value="Unplaced"/>
</dbReference>
<dbReference type="PANTHER" id="PTHR10133:SF62">
    <property type="entry name" value="DNA POLYMERASE THETA"/>
    <property type="match status" value="1"/>
</dbReference>
<dbReference type="STRING" id="318479.A0A0N4U9W9"/>
<dbReference type="PRINTS" id="PR00868">
    <property type="entry name" value="DNAPOLI"/>
</dbReference>
<dbReference type="PROSITE" id="PS00447">
    <property type="entry name" value="DNA_POLYMERASE_A"/>
    <property type="match status" value="1"/>
</dbReference>
<evidence type="ECO:0000259" key="6">
    <source>
        <dbReference type="SMART" id="SM00482"/>
    </source>
</evidence>
<dbReference type="EMBL" id="UYYG01001164">
    <property type="protein sequence ID" value="VDN57942.1"/>
    <property type="molecule type" value="Genomic_DNA"/>
</dbReference>
<dbReference type="WBParaSite" id="DME_0000391001-mRNA-1">
    <property type="protein sequence ID" value="DME_0000391001-mRNA-1"/>
    <property type="gene ID" value="DME_0000391001"/>
</dbReference>
<dbReference type="FunFam" id="1.10.150.20:FF:000070">
    <property type="entry name" value="DNA polymerase I, putative"/>
    <property type="match status" value="1"/>
</dbReference>
<dbReference type="GO" id="GO:0006261">
    <property type="term" value="P:DNA-templated DNA replication"/>
    <property type="evidence" value="ECO:0007669"/>
    <property type="project" value="InterPro"/>
</dbReference>
<dbReference type="InterPro" id="IPR001098">
    <property type="entry name" value="DNA-dir_DNA_pol_A_palm_dom"/>
</dbReference>
<dbReference type="InterPro" id="IPR019760">
    <property type="entry name" value="DNA-dir_DNA_pol_A_CS"/>
</dbReference>
<dbReference type="InterPro" id="IPR002298">
    <property type="entry name" value="DNA_polymerase_A"/>
</dbReference>
<dbReference type="GO" id="GO:0003887">
    <property type="term" value="F:DNA-directed DNA polymerase activity"/>
    <property type="evidence" value="ECO:0007669"/>
    <property type="project" value="UniProtKB-KW"/>
</dbReference>
<keyword evidence="3" id="KW-0548">Nucleotidyltransferase</keyword>
<dbReference type="GO" id="GO:0097681">
    <property type="term" value="P:double-strand break repair via alternative nonhomologous end joining"/>
    <property type="evidence" value="ECO:0007669"/>
    <property type="project" value="TreeGrafter"/>
</dbReference>
<accession>A0A0N4U9W9</accession>
<keyword evidence="4" id="KW-0239">DNA-directed DNA polymerase</keyword>
<evidence type="ECO:0000313" key="9">
    <source>
        <dbReference type="Proteomes" id="UP000274756"/>
    </source>
</evidence>
<evidence type="ECO:0000256" key="5">
    <source>
        <dbReference type="ARBA" id="ARBA00049244"/>
    </source>
</evidence>
<evidence type="ECO:0000313" key="8">
    <source>
        <dbReference type="Proteomes" id="UP000038040"/>
    </source>
</evidence>
<dbReference type="GO" id="GO:0003677">
    <property type="term" value="F:DNA binding"/>
    <property type="evidence" value="ECO:0007669"/>
    <property type="project" value="InterPro"/>
</dbReference>
<dbReference type="PANTHER" id="PTHR10133">
    <property type="entry name" value="DNA POLYMERASE I"/>
    <property type="match status" value="1"/>
</dbReference>
<dbReference type="AlphaFoldDB" id="A0A0N4U9W9"/>
<evidence type="ECO:0000256" key="1">
    <source>
        <dbReference type="ARBA" id="ARBA00012417"/>
    </source>
</evidence>